<keyword evidence="4" id="KW-0410">Iron transport</keyword>
<dbReference type="PROSITE" id="PS52016">
    <property type="entry name" value="TONB_DEPENDENT_REC_3"/>
    <property type="match status" value="1"/>
</dbReference>
<evidence type="ECO:0000256" key="3">
    <source>
        <dbReference type="ARBA" id="ARBA00022452"/>
    </source>
</evidence>
<evidence type="ECO:0000256" key="1">
    <source>
        <dbReference type="ARBA" id="ARBA00004571"/>
    </source>
</evidence>
<dbReference type="InterPro" id="IPR039426">
    <property type="entry name" value="TonB-dep_rcpt-like"/>
</dbReference>
<evidence type="ECO:0000256" key="4">
    <source>
        <dbReference type="ARBA" id="ARBA00022496"/>
    </source>
</evidence>
<evidence type="ECO:0000256" key="8">
    <source>
        <dbReference type="ARBA" id="ARBA00023077"/>
    </source>
</evidence>
<evidence type="ECO:0000256" key="2">
    <source>
        <dbReference type="ARBA" id="ARBA00022448"/>
    </source>
</evidence>
<dbReference type="RefSeq" id="WP_183410359.1">
    <property type="nucleotide sequence ID" value="NZ_JACHWY010000002.1"/>
</dbReference>
<dbReference type="AlphaFoldDB" id="A0A7W4W523"/>
<reference evidence="15 16" key="1">
    <citation type="submission" date="2020-08" db="EMBL/GenBank/DDBJ databases">
        <title>Genomic Encyclopedia of Type Strains, Phase III (KMG-III): the genomes of soil and plant-associated and newly described type strains.</title>
        <authorList>
            <person name="Whitman W."/>
        </authorList>
    </citation>
    <scope>NUCLEOTIDE SEQUENCE [LARGE SCALE GENOMIC DNA]</scope>
    <source>
        <strain evidence="15 16">CECT 8654</strain>
    </source>
</reference>
<evidence type="ECO:0000256" key="11">
    <source>
        <dbReference type="PROSITE-ProRule" id="PRU01360"/>
    </source>
</evidence>
<keyword evidence="6" id="KW-0408">Iron</keyword>
<comment type="subcellular location">
    <subcellularLocation>
        <location evidence="1 11">Cell outer membrane</location>
        <topology evidence="1 11">Multi-pass membrane protein</topology>
    </subcellularLocation>
</comment>
<organism evidence="15 16">
    <name type="scientific">Litorivivens lipolytica</name>
    <dbReference type="NCBI Taxonomy" id="1524264"/>
    <lineage>
        <taxon>Bacteria</taxon>
        <taxon>Pseudomonadati</taxon>
        <taxon>Pseudomonadota</taxon>
        <taxon>Gammaproteobacteria</taxon>
        <taxon>Litorivivens</taxon>
    </lineage>
</organism>
<protein>
    <submittedName>
        <fullName evidence="15">Outer membrane receptor protein involved in Fe transport</fullName>
    </submittedName>
</protein>
<dbReference type="Pfam" id="PF00593">
    <property type="entry name" value="TonB_dep_Rec_b-barrel"/>
    <property type="match status" value="1"/>
</dbReference>
<evidence type="ECO:0000256" key="7">
    <source>
        <dbReference type="ARBA" id="ARBA00023065"/>
    </source>
</evidence>
<evidence type="ECO:0000256" key="6">
    <source>
        <dbReference type="ARBA" id="ARBA00023004"/>
    </source>
</evidence>
<keyword evidence="16" id="KW-1185">Reference proteome</keyword>
<dbReference type="PANTHER" id="PTHR32552">
    <property type="entry name" value="FERRICHROME IRON RECEPTOR-RELATED"/>
    <property type="match status" value="1"/>
</dbReference>
<dbReference type="InterPro" id="IPR000531">
    <property type="entry name" value="Beta-barrel_TonB"/>
</dbReference>
<comment type="similarity">
    <text evidence="11 12">Belongs to the TonB-dependent receptor family.</text>
</comment>
<evidence type="ECO:0000259" key="14">
    <source>
        <dbReference type="Pfam" id="PF07715"/>
    </source>
</evidence>
<dbReference type="InterPro" id="IPR012910">
    <property type="entry name" value="Plug_dom"/>
</dbReference>
<dbReference type="GO" id="GO:0006826">
    <property type="term" value="P:iron ion transport"/>
    <property type="evidence" value="ECO:0007669"/>
    <property type="project" value="UniProtKB-KW"/>
</dbReference>
<dbReference type="SUPFAM" id="SSF56935">
    <property type="entry name" value="Porins"/>
    <property type="match status" value="1"/>
</dbReference>
<evidence type="ECO:0000313" key="15">
    <source>
        <dbReference type="EMBL" id="MBB3047587.1"/>
    </source>
</evidence>
<dbReference type="InterPro" id="IPR036942">
    <property type="entry name" value="Beta-barrel_TonB_sf"/>
</dbReference>
<keyword evidence="10 11" id="KW-0998">Cell outer membrane</keyword>
<sequence length="785" mass="86410">MPTNLQRSALAGAILTASVSTQVQAQARVIEEVVVTAQKTQQSLQDVPISVSALSGEFMQDNAIGDLVEVSTYVPNVRVEFTSPSSPQVFIRGFGTNTFNPSFEPAVGLVQDEIFFGRGTYFTESMFDLERVEVLRGPQGTLFGKNTIAGVFNVSSKGGPAEEGTEGNLSYKHGDFGDTRLEGGFGYRFSPSLSLRASALVSDRDGRMDNTKLDRKEDTRDQDAFRLKLEWNPSDMLAVDLVAQTSDTTLNFWPRQLMNIDEDTRNYLVQFDPQIEDDPTNFQTSFNNPGEMFKGSDTVLTNVNYSFGEIWGLNELATTFIVGVSWLDVEQFQDLDVSPADLLNLDEVDDYRQESVEWRFSGNAESLFGLGNRVEFIAGAYYFQSDFNIIADVIIGQDIGSYATTDDAQQLLSGSSSTPGNPFGGAIGGTLPPLTGSINETDYYRFDYFQDTEATALFGQIVWDLTDNWTLTPGIRFNREVKKSTPTGTSVCTNKDVTPCITSTVIGANDYAPGEIKRTETNVSPKVALTYFFNNDVSMYGSWSKGFKSGGVNSISFTGEDLEYEPEKAQSFEIGLRSQILENTLKLNATLYRMEFDDLQVLAFNGLFFDVTNAASAFSQGMELDVQWLTPYAPLTINGSVGYLEAEYDKYPSAPAPISEGQGATQDLGGKTLAFAPDWNGTLSPTLEYPIGNFMLKTAVNVNFQSSHFTDTDLDPNTEIPDTVTYSAHISIKSLDGGWALTVGGKNLTDERELNQVIDTALFPGTYNPSQNPGRELFTTLSYRW</sequence>
<keyword evidence="9 11" id="KW-0472">Membrane</keyword>
<gene>
    <name evidence="15" type="ORF">FHR99_001853</name>
</gene>
<accession>A0A7W4W523</accession>
<keyword evidence="8 12" id="KW-0798">TonB box</keyword>
<keyword evidence="3 11" id="KW-1134">Transmembrane beta strand</keyword>
<evidence type="ECO:0000256" key="12">
    <source>
        <dbReference type="RuleBase" id="RU003357"/>
    </source>
</evidence>
<dbReference type="Gene3D" id="2.40.170.20">
    <property type="entry name" value="TonB-dependent receptor, beta-barrel domain"/>
    <property type="match status" value="1"/>
</dbReference>
<evidence type="ECO:0000256" key="5">
    <source>
        <dbReference type="ARBA" id="ARBA00022692"/>
    </source>
</evidence>
<keyword evidence="7" id="KW-0406">Ion transport</keyword>
<dbReference type="PANTHER" id="PTHR32552:SF81">
    <property type="entry name" value="TONB-DEPENDENT OUTER MEMBRANE RECEPTOR"/>
    <property type="match status" value="1"/>
</dbReference>
<dbReference type="Proteomes" id="UP000537130">
    <property type="component" value="Unassembled WGS sequence"/>
</dbReference>
<feature type="domain" description="TonB-dependent receptor plug" evidence="14">
    <location>
        <begin position="44"/>
        <end position="151"/>
    </location>
</feature>
<feature type="domain" description="TonB-dependent receptor-like beta-barrel" evidence="13">
    <location>
        <begin position="268"/>
        <end position="748"/>
    </location>
</feature>
<keyword evidence="5 11" id="KW-0812">Transmembrane</keyword>
<evidence type="ECO:0000313" key="16">
    <source>
        <dbReference type="Proteomes" id="UP000537130"/>
    </source>
</evidence>
<dbReference type="Pfam" id="PF07715">
    <property type="entry name" value="Plug"/>
    <property type="match status" value="1"/>
</dbReference>
<evidence type="ECO:0000259" key="13">
    <source>
        <dbReference type="Pfam" id="PF00593"/>
    </source>
</evidence>
<evidence type="ECO:0000256" key="10">
    <source>
        <dbReference type="ARBA" id="ARBA00023237"/>
    </source>
</evidence>
<proteinExistence type="inferred from homology"/>
<keyword evidence="15" id="KW-0675">Receptor</keyword>
<evidence type="ECO:0000256" key="9">
    <source>
        <dbReference type="ARBA" id="ARBA00023136"/>
    </source>
</evidence>
<dbReference type="GO" id="GO:0009279">
    <property type="term" value="C:cell outer membrane"/>
    <property type="evidence" value="ECO:0007669"/>
    <property type="project" value="UniProtKB-SubCell"/>
</dbReference>
<comment type="caution">
    <text evidence="15">The sequence shown here is derived from an EMBL/GenBank/DDBJ whole genome shotgun (WGS) entry which is preliminary data.</text>
</comment>
<name>A0A7W4W523_9GAMM</name>
<keyword evidence="2 11" id="KW-0813">Transport</keyword>
<dbReference type="EMBL" id="JACHWY010000002">
    <property type="protein sequence ID" value="MBB3047587.1"/>
    <property type="molecule type" value="Genomic_DNA"/>
</dbReference>